<dbReference type="GO" id="GO:0010106">
    <property type="term" value="P:cellular response to iron ion starvation"/>
    <property type="evidence" value="ECO:0007669"/>
    <property type="project" value="TreeGrafter"/>
</dbReference>
<reference evidence="14" key="2">
    <citation type="submission" date="2013-07" db="EMBL/GenBank/DDBJ databases">
        <authorList>
            <consortium name="The Broad Institute Genome Sequencing Platform"/>
            <person name="Cuomo C."/>
            <person name="Litvintseva A."/>
            <person name="Chen Y."/>
            <person name="Heitman J."/>
            <person name="Sun S."/>
            <person name="Springer D."/>
            <person name="Dromer F."/>
            <person name="Young S.K."/>
            <person name="Zeng Q."/>
            <person name="Gargeya S."/>
            <person name="Fitzgerald M."/>
            <person name="Abouelleil A."/>
            <person name="Alvarado L."/>
            <person name="Berlin A.M."/>
            <person name="Chapman S.B."/>
            <person name="Dewar J."/>
            <person name="Goldberg J."/>
            <person name="Griggs A."/>
            <person name="Gujja S."/>
            <person name="Hansen M."/>
            <person name="Howarth C."/>
            <person name="Imamovic A."/>
            <person name="Larimer J."/>
            <person name="McCowan C."/>
            <person name="Murphy C."/>
            <person name="Pearson M."/>
            <person name="Priest M."/>
            <person name="Roberts A."/>
            <person name="Saif S."/>
            <person name="Shea T."/>
            <person name="Sykes S."/>
            <person name="Wortman J."/>
            <person name="Nusbaum C."/>
            <person name="Birren B."/>
        </authorList>
    </citation>
    <scope>NUCLEOTIDE SEQUENCE</scope>
    <source>
        <strain evidence="14">CBS 10118</strain>
    </source>
</reference>
<dbReference type="PANTHER" id="PTHR11709">
    <property type="entry name" value="MULTI-COPPER OXIDASE"/>
    <property type="match status" value="1"/>
</dbReference>
<evidence type="ECO:0000256" key="1">
    <source>
        <dbReference type="ARBA" id="ARBA00010609"/>
    </source>
</evidence>
<feature type="transmembrane region" description="Helical" evidence="8">
    <location>
        <begin position="582"/>
        <end position="604"/>
    </location>
</feature>
<keyword evidence="7" id="KW-0325">Glycoprotein</keyword>
<keyword evidence="8" id="KW-1133">Transmembrane helix</keyword>
<sequence length="640" mass="71371">MARLSNLLSALTVGTAIAKAATIEHWWNITYTQANPDGLQERRVIGVNNSWPPPMLTATQGDVLIIHATNGLGDDSVGTSLHTHGMFFNGSNWADGAVGTTQCPIPNGYTMDYLIDTSRQTGTYWIHGHHEGQNTDGLRAPFVISPQNHTGRADNVTWDEEYTLVVSDWYHDEYPDLIKDEFLTWTNPTGAEPVPKSAVCYVAKDGKYIHSNEDLMKGVGVSDDATINFEAGKTYKIHIVNTGTLGMFWIKMDQHQMKIIEMDGIEHEPYPIDVLTVSVAQRYSVIVEALNTTGTNYAMMIMQDTDMYDAVPDDLQLNNTIQIVYDSNAAKAEPVETAIDDIVTFNDTELVPILRNELLQPDVKFELNAYFDTYDDGTNRASFNNVTFQMPMVPSMFTALTMGDDAYNTAVYGAQTNAFVYKHMQVVELTIFNWDAGFHPFHFHGHEFQIVHKSFDVTSDDPIVNPAINENQSNPARRDTIVIPPTGSVTLRWRADNPGAWMFHCHIDWHLSSGLAAIFLEAVDAFQATNTTDNEVPQQVIDQCNYWKTPTGGNIVGKYSTEDFKGQPYGPFPLKMGWTSKAIGALAGCIITVLLGIATIVWYASGELDEDELEEEVKYKLQAKKNKVPLWKKVLPNKSG</sequence>
<keyword evidence="6" id="KW-1015">Disulfide bond</keyword>
<gene>
    <name evidence="13" type="ORF">I302_03453</name>
    <name evidence="14" type="ORF">I302_100081</name>
</gene>
<dbReference type="GO" id="GO:0004322">
    <property type="term" value="F:ferroxidase activity"/>
    <property type="evidence" value="ECO:0007669"/>
    <property type="project" value="TreeGrafter"/>
</dbReference>
<dbReference type="Gene3D" id="2.60.40.420">
    <property type="entry name" value="Cupredoxins - blue copper proteins"/>
    <property type="match status" value="3"/>
</dbReference>
<keyword evidence="3 9" id="KW-0732">Signal</keyword>
<name>A0A1B9G463_9TREE</name>
<keyword evidence="4" id="KW-0560">Oxidoreductase</keyword>
<dbReference type="InterPro" id="IPR001117">
    <property type="entry name" value="Cu-oxidase_2nd"/>
</dbReference>
<dbReference type="Pfam" id="PF00394">
    <property type="entry name" value="Cu-oxidase"/>
    <property type="match status" value="1"/>
</dbReference>
<dbReference type="CDD" id="cd13899">
    <property type="entry name" value="CuRO_3_Fet3p"/>
    <property type="match status" value="1"/>
</dbReference>
<dbReference type="CDD" id="cd13877">
    <property type="entry name" value="CuRO_2_Fet3p_like"/>
    <property type="match status" value="1"/>
</dbReference>
<dbReference type="GO" id="GO:0033573">
    <property type="term" value="C:high-affinity iron permease complex"/>
    <property type="evidence" value="ECO:0007669"/>
    <property type="project" value="TreeGrafter"/>
</dbReference>
<dbReference type="SUPFAM" id="SSF49503">
    <property type="entry name" value="Cupredoxins"/>
    <property type="match status" value="3"/>
</dbReference>
<evidence type="ECO:0000256" key="2">
    <source>
        <dbReference type="ARBA" id="ARBA00022723"/>
    </source>
</evidence>
<dbReference type="CDD" id="cd13851">
    <property type="entry name" value="CuRO_1_Fet3p"/>
    <property type="match status" value="1"/>
</dbReference>
<dbReference type="AlphaFoldDB" id="A0A1B9G463"/>
<feature type="domain" description="Plastocyanin-like" evidence="12">
    <location>
        <begin position="29"/>
        <end position="148"/>
    </location>
</feature>
<dbReference type="InterPro" id="IPR011707">
    <property type="entry name" value="Cu-oxidase-like_N"/>
</dbReference>
<feature type="domain" description="Plastocyanin-like" evidence="10">
    <location>
        <begin position="160"/>
        <end position="325"/>
    </location>
</feature>
<reference evidence="13" key="3">
    <citation type="submission" date="2014-01" db="EMBL/GenBank/DDBJ databases">
        <title>Evolution of pathogenesis and genome organization in the Tremellales.</title>
        <authorList>
            <person name="Cuomo C."/>
            <person name="Litvintseva A."/>
            <person name="Heitman J."/>
            <person name="Chen Y."/>
            <person name="Sun S."/>
            <person name="Springer D."/>
            <person name="Dromer F."/>
            <person name="Young S."/>
            <person name="Zeng Q."/>
            <person name="Chapman S."/>
            <person name="Gujja S."/>
            <person name="Saif S."/>
            <person name="Birren B."/>
        </authorList>
    </citation>
    <scope>NUCLEOTIDE SEQUENCE</scope>
    <source>
        <strain evidence="13">CBS 10118</strain>
    </source>
</reference>
<dbReference type="PANTHER" id="PTHR11709:SF361">
    <property type="entry name" value="IRON TRANSPORT MULTICOPPER OXIDASE FET3"/>
    <property type="match status" value="1"/>
</dbReference>
<dbReference type="GO" id="GO:0005507">
    <property type="term" value="F:copper ion binding"/>
    <property type="evidence" value="ECO:0007669"/>
    <property type="project" value="InterPro"/>
</dbReference>
<dbReference type="Pfam" id="PF07731">
    <property type="entry name" value="Cu-oxidase_2"/>
    <property type="match status" value="1"/>
</dbReference>
<proteinExistence type="inferred from homology"/>
<reference evidence="13" key="1">
    <citation type="submission" date="2013-07" db="EMBL/GenBank/DDBJ databases">
        <title>The Genome Sequence of Cryptococcus bestiolae CBS10118.</title>
        <authorList>
            <consortium name="The Broad Institute Genome Sequencing Platform"/>
            <person name="Cuomo C."/>
            <person name="Litvintseva A."/>
            <person name="Chen Y."/>
            <person name="Heitman J."/>
            <person name="Sun S."/>
            <person name="Springer D."/>
            <person name="Dromer F."/>
            <person name="Young S.K."/>
            <person name="Zeng Q."/>
            <person name="Gargeya S."/>
            <person name="Fitzgerald M."/>
            <person name="Abouelleil A."/>
            <person name="Alvarado L."/>
            <person name="Berlin A.M."/>
            <person name="Chapman S.B."/>
            <person name="Dewar J."/>
            <person name="Goldberg J."/>
            <person name="Griggs A."/>
            <person name="Gujja S."/>
            <person name="Hansen M."/>
            <person name="Howarth C."/>
            <person name="Imamovic A."/>
            <person name="Larimer J."/>
            <person name="McCowan C."/>
            <person name="Murphy C."/>
            <person name="Pearson M."/>
            <person name="Priest M."/>
            <person name="Roberts A."/>
            <person name="Saif S."/>
            <person name="Shea T."/>
            <person name="Sykes S."/>
            <person name="Wortman J."/>
            <person name="Nusbaum C."/>
            <person name="Birren B."/>
        </authorList>
    </citation>
    <scope>NUCLEOTIDE SEQUENCE [LARGE SCALE GENOMIC DNA]</scope>
    <source>
        <strain evidence="13">CBS 10118</strain>
    </source>
</reference>
<evidence type="ECO:0000256" key="5">
    <source>
        <dbReference type="ARBA" id="ARBA00023008"/>
    </source>
</evidence>
<evidence type="ECO:0000313" key="13">
    <source>
        <dbReference type="EMBL" id="OCF25780.1"/>
    </source>
</evidence>
<evidence type="ECO:0000256" key="9">
    <source>
        <dbReference type="SAM" id="SignalP"/>
    </source>
</evidence>
<comment type="similarity">
    <text evidence="1">Belongs to the multicopper oxidase family.</text>
</comment>
<dbReference type="GeneID" id="30207852"/>
<evidence type="ECO:0000256" key="3">
    <source>
        <dbReference type="ARBA" id="ARBA00022729"/>
    </source>
</evidence>
<dbReference type="FunFam" id="2.60.40.420:FF:000024">
    <property type="entry name" value="FET5p Multicopper oxidase"/>
    <property type="match status" value="1"/>
</dbReference>
<dbReference type="InterPro" id="IPR045087">
    <property type="entry name" value="Cu-oxidase_fam"/>
</dbReference>
<keyword evidence="2" id="KW-0479">Metal-binding</keyword>
<dbReference type="STRING" id="1296100.A0A1B9G463"/>
<protein>
    <submittedName>
        <fullName evidence="13">Acidic laccase</fullName>
    </submittedName>
</protein>
<organism evidence="13">
    <name type="scientific">Kwoniella bestiolae CBS 10118</name>
    <dbReference type="NCBI Taxonomy" id="1296100"/>
    <lineage>
        <taxon>Eukaryota</taxon>
        <taxon>Fungi</taxon>
        <taxon>Dikarya</taxon>
        <taxon>Basidiomycota</taxon>
        <taxon>Agaricomycotina</taxon>
        <taxon>Tremellomycetes</taxon>
        <taxon>Tremellales</taxon>
        <taxon>Cryptococcaceae</taxon>
        <taxon>Kwoniella</taxon>
    </lineage>
</organism>
<dbReference type="GO" id="GO:0033215">
    <property type="term" value="P:reductive iron assimilation"/>
    <property type="evidence" value="ECO:0007669"/>
    <property type="project" value="TreeGrafter"/>
</dbReference>
<evidence type="ECO:0000256" key="4">
    <source>
        <dbReference type="ARBA" id="ARBA00023002"/>
    </source>
</evidence>
<dbReference type="InterPro" id="IPR044130">
    <property type="entry name" value="CuRO_2_Fet3-like"/>
</dbReference>
<dbReference type="PROSITE" id="PS00080">
    <property type="entry name" value="MULTICOPPER_OXIDASE2"/>
    <property type="match status" value="1"/>
</dbReference>
<dbReference type="InterPro" id="IPR002355">
    <property type="entry name" value="Cu_oxidase_Cu_BS"/>
</dbReference>
<dbReference type="InterPro" id="IPR011706">
    <property type="entry name" value="Cu-oxidase_C"/>
</dbReference>
<evidence type="ECO:0000256" key="8">
    <source>
        <dbReference type="SAM" id="Phobius"/>
    </source>
</evidence>
<feature type="signal peptide" evidence="9">
    <location>
        <begin position="1"/>
        <end position="20"/>
    </location>
</feature>
<keyword evidence="5" id="KW-0186">Copper</keyword>
<evidence type="ECO:0000259" key="12">
    <source>
        <dbReference type="Pfam" id="PF07732"/>
    </source>
</evidence>
<feature type="domain" description="Plastocyanin-like" evidence="11">
    <location>
        <begin position="393"/>
        <end position="522"/>
    </location>
</feature>
<evidence type="ECO:0000313" key="14">
    <source>
        <dbReference type="EMBL" id="WVW78130.1"/>
    </source>
</evidence>
<accession>A0A1B9G463</accession>
<dbReference type="InterPro" id="IPR008972">
    <property type="entry name" value="Cupredoxin"/>
</dbReference>
<reference evidence="14" key="4">
    <citation type="submission" date="2024-02" db="EMBL/GenBank/DDBJ databases">
        <title>Comparative genomics of Cryptococcus and Kwoniella reveals pathogenesis evolution and contrasting modes of karyotype evolution via chromosome fusion or intercentromeric recombination.</title>
        <authorList>
            <person name="Coelho M.A."/>
            <person name="David-Palma M."/>
            <person name="Shea T."/>
            <person name="Bowers K."/>
            <person name="McGinley-Smith S."/>
            <person name="Mohammad A.W."/>
            <person name="Gnirke A."/>
            <person name="Yurkov A.M."/>
            <person name="Nowrousian M."/>
            <person name="Sun S."/>
            <person name="Cuomo C.A."/>
            <person name="Heitman J."/>
        </authorList>
    </citation>
    <scope>NUCLEOTIDE SEQUENCE</scope>
    <source>
        <strain evidence="14">CBS 10118</strain>
    </source>
</reference>
<dbReference type="EMBL" id="KI894020">
    <property type="protein sequence ID" value="OCF25780.1"/>
    <property type="molecule type" value="Genomic_DNA"/>
</dbReference>
<dbReference type="OrthoDB" id="2121828at2759"/>
<dbReference type="RefSeq" id="XP_019046850.1">
    <property type="nucleotide sequence ID" value="XM_019190102.1"/>
</dbReference>
<dbReference type="EMBL" id="CP144541">
    <property type="protein sequence ID" value="WVW78130.1"/>
    <property type="molecule type" value="Genomic_DNA"/>
</dbReference>
<dbReference type="PROSITE" id="PS00079">
    <property type="entry name" value="MULTICOPPER_OXIDASE1"/>
    <property type="match status" value="1"/>
</dbReference>
<evidence type="ECO:0000256" key="7">
    <source>
        <dbReference type="ARBA" id="ARBA00023180"/>
    </source>
</evidence>
<dbReference type="InterPro" id="IPR033138">
    <property type="entry name" value="Cu_oxidase_CS"/>
</dbReference>
<keyword evidence="15" id="KW-1185">Reference proteome</keyword>
<evidence type="ECO:0000259" key="11">
    <source>
        <dbReference type="Pfam" id="PF07731"/>
    </source>
</evidence>
<feature type="chain" id="PRO_5042334820" evidence="9">
    <location>
        <begin position="21"/>
        <end position="640"/>
    </location>
</feature>
<dbReference type="Pfam" id="PF07732">
    <property type="entry name" value="Cu-oxidase_3"/>
    <property type="match status" value="1"/>
</dbReference>
<keyword evidence="8" id="KW-0472">Membrane</keyword>
<dbReference type="Proteomes" id="UP000092730">
    <property type="component" value="Chromosome 1"/>
</dbReference>
<keyword evidence="8" id="KW-0812">Transmembrane</keyword>
<dbReference type="VEuPathDB" id="FungiDB:I302_03453"/>
<evidence type="ECO:0000313" key="15">
    <source>
        <dbReference type="Proteomes" id="UP000092730"/>
    </source>
</evidence>
<dbReference type="KEGG" id="kbi:30207852"/>
<evidence type="ECO:0000256" key="6">
    <source>
        <dbReference type="ARBA" id="ARBA00023157"/>
    </source>
</evidence>
<evidence type="ECO:0000259" key="10">
    <source>
        <dbReference type="Pfam" id="PF00394"/>
    </source>
</evidence>